<evidence type="ECO:0000256" key="1">
    <source>
        <dbReference type="SAM" id="SignalP"/>
    </source>
</evidence>
<name>A0A8T2RJJ1_CERRI</name>
<dbReference type="EMBL" id="CM035432">
    <property type="protein sequence ID" value="KAH7295735.1"/>
    <property type="molecule type" value="Genomic_DNA"/>
</dbReference>
<evidence type="ECO:0008006" key="4">
    <source>
        <dbReference type="Google" id="ProtNLM"/>
    </source>
</evidence>
<dbReference type="AlphaFoldDB" id="A0A8T2RJJ1"/>
<evidence type="ECO:0000313" key="2">
    <source>
        <dbReference type="EMBL" id="KAH7295735.1"/>
    </source>
</evidence>
<keyword evidence="3" id="KW-1185">Reference proteome</keyword>
<organism evidence="2 3">
    <name type="scientific">Ceratopteris richardii</name>
    <name type="common">Triangle waterfern</name>
    <dbReference type="NCBI Taxonomy" id="49495"/>
    <lineage>
        <taxon>Eukaryota</taxon>
        <taxon>Viridiplantae</taxon>
        <taxon>Streptophyta</taxon>
        <taxon>Embryophyta</taxon>
        <taxon>Tracheophyta</taxon>
        <taxon>Polypodiopsida</taxon>
        <taxon>Polypodiidae</taxon>
        <taxon>Polypodiales</taxon>
        <taxon>Pteridineae</taxon>
        <taxon>Pteridaceae</taxon>
        <taxon>Parkerioideae</taxon>
        <taxon>Ceratopteris</taxon>
    </lineage>
</organism>
<gene>
    <name evidence="2" type="ORF">KP509_27G063200</name>
</gene>
<proteinExistence type="predicted"/>
<comment type="caution">
    <text evidence="2">The sequence shown here is derived from an EMBL/GenBank/DDBJ whole genome shotgun (WGS) entry which is preliminary data.</text>
</comment>
<reference evidence="2 3" key="1">
    <citation type="submission" date="2021-08" db="EMBL/GenBank/DDBJ databases">
        <title>WGS assembly of Ceratopteris richardii.</title>
        <authorList>
            <person name="Marchant D.B."/>
            <person name="Chen G."/>
            <person name="Jenkins J."/>
            <person name="Shu S."/>
            <person name="Leebens-Mack J."/>
            <person name="Grimwood J."/>
            <person name="Schmutz J."/>
            <person name="Soltis P."/>
            <person name="Soltis D."/>
            <person name="Chen Z.-H."/>
        </authorList>
    </citation>
    <scope>NUCLEOTIDE SEQUENCE [LARGE SCALE GENOMIC DNA]</scope>
    <source>
        <strain evidence="2">Whitten #5841</strain>
        <tissue evidence="2">Leaf</tissue>
    </source>
</reference>
<evidence type="ECO:0000313" key="3">
    <source>
        <dbReference type="Proteomes" id="UP000825935"/>
    </source>
</evidence>
<feature type="chain" id="PRO_5035744711" description="Bifunctional inhibitor/plant lipid transfer protein/seed storage helical domain-containing protein" evidence="1">
    <location>
        <begin position="37"/>
        <end position="111"/>
    </location>
</feature>
<dbReference type="Proteomes" id="UP000825935">
    <property type="component" value="Chromosome 27"/>
</dbReference>
<accession>A0A8T2RJJ1</accession>
<keyword evidence="1" id="KW-0732">Signal</keyword>
<feature type="signal peptide" evidence="1">
    <location>
        <begin position="1"/>
        <end position="36"/>
    </location>
</feature>
<protein>
    <recommendedName>
        <fullName evidence="4">Bifunctional inhibitor/plant lipid transfer protein/seed storage helical domain-containing protein</fullName>
    </recommendedName>
</protein>
<sequence>MATTGRYSVRCPERGIQGVMLLIVVVILLSSTTIEAACSSERDLINACISYAVGNKLPAPPYSSACCILLRLNGASCICSKLPANAASPAAKAAVRSVRSSCKLSYNCPGF</sequence>